<name>A0A5P9NIM5_9GAMM</name>
<dbReference type="Gene3D" id="3.30.9.10">
    <property type="entry name" value="D-Amino Acid Oxidase, subunit A, domain 2"/>
    <property type="match status" value="1"/>
</dbReference>
<sequence length="541" mass="60170">MNDMDSALLMNGETPQKYDVLIVGCGPSGAILANLLKDKGYKVAIFDRDKEIFHAPRAMMLDVESCRILNGMGMFHRIMEKDGVPFLRHRFVSKNKKTLMSIRMPNNQVDLGYPESGVYWHQPAGEAMLRESFSKGDGQGGSVDAFLGYEVLSVDGEGSEAKLIAKNPESGEEQSFVGQYLVGADGGASTCRKYLNAKRVDLNYSRDWIVMDLIIHDSQWWNAFREGSAFTCEPNAAVVVVKGLHGHIRMDFEQPSAQAAEAFTEEDAYQLIAEYLDVDREKIEIIRRQPYKFYAGMPDRWRRGRVFLAGDAAHQTSPFKGQGLNMGIRDTVNLSFKLDMVFKGLVNDSILDTYQEERWDNCAHLIEEATKGGLMLSTANWWEILVRDFTFMLGRMSNRLAYEMTKKTSSIAPYKNGLLGKQHSLSGARFFPPQVQSPDGRGALLDEIIGDRFALITREPVSGEAVDWLHSELGGTSLTIGKDVIDASGKLTEYFVDNNAEAILLRPDYYIFDAGSDANAACCALRTQLTDYGLASPSGVG</sequence>
<dbReference type="GO" id="GO:0071949">
    <property type="term" value="F:FAD binding"/>
    <property type="evidence" value="ECO:0007669"/>
    <property type="project" value="InterPro"/>
</dbReference>
<feature type="domain" description="FAD-binding" evidence="2">
    <location>
        <begin position="17"/>
        <end position="366"/>
    </location>
</feature>
<dbReference type="EMBL" id="CP036422">
    <property type="protein sequence ID" value="QFU75399.1"/>
    <property type="molecule type" value="Genomic_DNA"/>
</dbReference>
<gene>
    <name evidence="3" type="ORF">EY643_06895</name>
</gene>
<protein>
    <recommendedName>
        <fullName evidence="2">FAD-binding domain-containing protein</fullName>
    </recommendedName>
</protein>
<dbReference type="AlphaFoldDB" id="A0A5P9NIM5"/>
<dbReference type="PRINTS" id="PR00420">
    <property type="entry name" value="RNGMNOXGNASE"/>
</dbReference>
<dbReference type="GO" id="GO:0008688">
    <property type="term" value="F:3-(3-hydroxyphenyl)propionate hydroxylase activity"/>
    <property type="evidence" value="ECO:0007669"/>
    <property type="project" value="TreeGrafter"/>
</dbReference>
<dbReference type="InterPro" id="IPR036188">
    <property type="entry name" value="FAD/NAD-bd_sf"/>
</dbReference>
<keyword evidence="4" id="KW-1185">Reference proteome</keyword>
<dbReference type="Gene3D" id="3.50.50.60">
    <property type="entry name" value="FAD/NAD(P)-binding domain"/>
    <property type="match status" value="1"/>
</dbReference>
<evidence type="ECO:0000313" key="3">
    <source>
        <dbReference type="EMBL" id="QFU75399.1"/>
    </source>
</evidence>
<dbReference type="GO" id="GO:0019622">
    <property type="term" value="P:3-(3-hydroxy)phenylpropionate catabolic process"/>
    <property type="evidence" value="ECO:0007669"/>
    <property type="project" value="TreeGrafter"/>
</dbReference>
<proteinExistence type="predicted"/>
<dbReference type="Pfam" id="PF01494">
    <property type="entry name" value="FAD_binding_3"/>
    <property type="match status" value="1"/>
</dbReference>
<dbReference type="OrthoDB" id="8672648at2"/>
<dbReference type="InterPro" id="IPR050631">
    <property type="entry name" value="PheA/TfdB_FAD_monoxygenase"/>
</dbReference>
<reference evidence="3 4" key="1">
    <citation type="submission" date="2019-02" db="EMBL/GenBank/DDBJ databases">
        <authorList>
            <person name="Li S.-H."/>
        </authorList>
    </citation>
    <scope>NUCLEOTIDE SEQUENCE [LARGE SCALE GENOMIC DNA]</scope>
    <source>
        <strain evidence="3 4">IMCC14385</strain>
    </source>
</reference>
<organism evidence="3 4">
    <name type="scientific">Halioglobus maricola</name>
    <dbReference type="NCBI Taxonomy" id="2601894"/>
    <lineage>
        <taxon>Bacteria</taxon>
        <taxon>Pseudomonadati</taxon>
        <taxon>Pseudomonadota</taxon>
        <taxon>Gammaproteobacteria</taxon>
        <taxon>Cellvibrionales</taxon>
        <taxon>Halieaceae</taxon>
        <taxon>Halioglobus</taxon>
    </lineage>
</organism>
<dbReference type="KEGG" id="halc:EY643_06895"/>
<accession>A0A5P9NIM5</accession>
<evidence type="ECO:0000256" key="1">
    <source>
        <dbReference type="ARBA" id="ARBA00023002"/>
    </source>
</evidence>
<dbReference type="InterPro" id="IPR002938">
    <property type="entry name" value="FAD-bd"/>
</dbReference>
<keyword evidence="1" id="KW-0560">Oxidoreductase</keyword>
<dbReference type="PANTHER" id="PTHR43476:SF3">
    <property type="entry name" value="FAD-BINDING MONOOXYGENASE"/>
    <property type="match status" value="1"/>
</dbReference>
<dbReference type="PANTHER" id="PTHR43476">
    <property type="entry name" value="3-(3-HYDROXY-PHENYL)PROPIONATE/3-HYDROXYCINNAMIC ACID HYDROXYLASE"/>
    <property type="match status" value="1"/>
</dbReference>
<dbReference type="SUPFAM" id="SSF51905">
    <property type="entry name" value="FAD/NAD(P)-binding domain"/>
    <property type="match status" value="1"/>
</dbReference>
<evidence type="ECO:0000259" key="2">
    <source>
        <dbReference type="Pfam" id="PF01494"/>
    </source>
</evidence>
<evidence type="ECO:0000313" key="4">
    <source>
        <dbReference type="Proteomes" id="UP000326287"/>
    </source>
</evidence>
<dbReference type="Proteomes" id="UP000326287">
    <property type="component" value="Chromosome"/>
</dbReference>